<evidence type="ECO:0000313" key="2">
    <source>
        <dbReference type="EMBL" id="SFE83786.1"/>
    </source>
</evidence>
<sequence>MSAGTRSTVSYALSWACVLLMLAGAVLVWRAVYLMAVPSEGYAPVPAPAVQQAALVEKAPARA</sequence>
<dbReference type="Proteomes" id="UP000198520">
    <property type="component" value="Unassembled WGS sequence"/>
</dbReference>
<evidence type="ECO:0000256" key="1">
    <source>
        <dbReference type="SAM" id="Phobius"/>
    </source>
</evidence>
<dbReference type="STRING" id="285351.SAMN04488035_0720"/>
<dbReference type="RefSeq" id="WP_093375098.1">
    <property type="nucleotide sequence ID" value="NZ_BNAN01000001.1"/>
</dbReference>
<proteinExistence type="predicted"/>
<accession>A0A1I2DTD9</accession>
<gene>
    <name evidence="2" type="ORF">SAMN04488035_0720</name>
</gene>
<feature type="transmembrane region" description="Helical" evidence="1">
    <location>
        <begin position="12"/>
        <end position="32"/>
    </location>
</feature>
<evidence type="ECO:0000313" key="3">
    <source>
        <dbReference type="Proteomes" id="UP000198520"/>
    </source>
</evidence>
<protein>
    <submittedName>
        <fullName evidence="2">Uncharacterized protein</fullName>
    </submittedName>
</protein>
<keyword evidence="1" id="KW-0472">Membrane</keyword>
<name>A0A1I2DTD9_9MICO</name>
<keyword evidence="1" id="KW-0812">Transmembrane</keyword>
<dbReference type="EMBL" id="FONZ01000001">
    <property type="protein sequence ID" value="SFE83786.1"/>
    <property type="molecule type" value="Genomic_DNA"/>
</dbReference>
<dbReference type="AlphaFoldDB" id="A0A1I2DTD9"/>
<keyword evidence="3" id="KW-1185">Reference proteome</keyword>
<reference evidence="3" key="1">
    <citation type="submission" date="2016-10" db="EMBL/GenBank/DDBJ databases">
        <authorList>
            <person name="Varghese N."/>
            <person name="Submissions S."/>
        </authorList>
    </citation>
    <scope>NUCLEOTIDE SEQUENCE [LARGE SCALE GENOMIC DNA]</scope>
    <source>
        <strain evidence="3">DSM 19083</strain>
    </source>
</reference>
<keyword evidence="1" id="KW-1133">Transmembrane helix</keyword>
<organism evidence="2 3">
    <name type="scientific">Flavimobilis marinus</name>
    <dbReference type="NCBI Taxonomy" id="285351"/>
    <lineage>
        <taxon>Bacteria</taxon>
        <taxon>Bacillati</taxon>
        <taxon>Actinomycetota</taxon>
        <taxon>Actinomycetes</taxon>
        <taxon>Micrococcales</taxon>
        <taxon>Jonesiaceae</taxon>
        <taxon>Flavimobilis</taxon>
    </lineage>
</organism>